<reference evidence="2" key="1">
    <citation type="journal article" date="2019" name="Int. J. Syst. Evol. Microbiol.">
        <title>The Global Catalogue of Microorganisms (GCM) 10K type strain sequencing project: providing services to taxonomists for standard genome sequencing and annotation.</title>
        <authorList>
            <consortium name="The Broad Institute Genomics Platform"/>
            <consortium name="The Broad Institute Genome Sequencing Center for Infectious Disease"/>
            <person name="Wu L."/>
            <person name="Ma J."/>
        </authorList>
    </citation>
    <scope>NUCLEOTIDE SEQUENCE [LARGE SCALE GENOMIC DNA]</scope>
    <source>
        <strain evidence="2">JCM 17925</strain>
    </source>
</reference>
<dbReference type="Proteomes" id="UP001500936">
    <property type="component" value="Unassembled WGS sequence"/>
</dbReference>
<organism evidence="1 2">
    <name type="scientific">Nibrella viscosa</name>
    <dbReference type="NCBI Taxonomy" id="1084524"/>
    <lineage>
        <taxon>Bacteria</taxon>
        <taxon>Pseudomonadati</taxon>
        <taxon>Bacteroidota</taxon>
        <taxon>Cytophagia</taxon>
        <taxon>Cytophagales</taxon>
        <taxon>Spirosomataceae</taxon>
        <taxon>Nibrella</taxon>
    </lineage>
</organism>
<sequence length="81" mass="9773">MLPADFTELSTERQLDILYFEGDLLANRYEDEFIYLLYSLDEFFVELRHDAYTNKLRQVTAFRSTDKLEPYLPYLTEIGYE</sequence>
<protein>
    <submittedName>
        <fullName evidence="1">Uncharacterized protein</fullName>
    </submittedName>
</protein>
<evidence type="ECO:0000313" key="2">
    <source>
        <dbReference type="Proteomes" id="UP001500936"/>
    </source>
</evidence>
<dbReference type="EMBL" id="BAABHB010000001">
    <property type="protein sequence ID" value="GAA4397446.1"/>
    <property type="molecule type" value="Genomic_DNA"/>
</dbReference>
<accession>A0ABP8JXY3</accession>
<keyword evidence="2" id="KW-1185">Reference proteome</keyword>
<comment type="caution">
    <text evidence="1">The sequence shown here is derived from an EMBL/GenBank/DDBJ whole genome shotgun (WGS) entry which is preliminary data.</text>
</comment>
<name>A0ABP8JXY3_9BACT</name>
<dbReference type="RefSeq" id="WP_345263987.1">
    <property type="nucleotide sequence ID" value="NZ_BAABHB010000001.1"/>
</dbReference>
<gene>
    <name evidence="1" type="ORF">GCM10023187_06920</name>
</gene>
<evidence type="ECO:0000313" key="1">
    <source>
        <dbReference type="EMBL" id="GAA4397446.1"/>
    </source>
</evidence>
<proteinExistence type="predicted"/>